<keyword evidence="1" id="KW-0813">Transport</keyword>
<dbReference type="GO" id="GO:0005829">
    <property type="term" value="C:cytosol"/>
    <property type="evidence" value="ECO:0007669"/>
    <property type="project" value="GOC"/>
</dbReference>
<accession>A0AA86W5Z8</accession>
<dbReference type="GO" id="GO:1990745">
    <property type="term" value="C:EARP complex"/>
    <property type="evidence" value="ECO:0007669"/>
    <property type="project" value="InterPro"/>
</dbReference>
<dbReference type="EMBL" id="OY731408">
    <property type="protein sequence ID" value="CAJ1979207.1"/>
    <property type="molecule type" value="Genomic_DNA"/>
</dbReference>
<dbReference type="Pfam" id="PF10475">
    <property type="entry name" value="Vps54_N"/>
    <property type="match status" value="1"/>
</dbReference>
<evidence type="ECO:0000256" key="1">
    <source>
        <dbReference type="ARBA" id="ARBA00022448"/>
    </source>
</evidence>
<protein>
    <recommendedName>
        <fullName evidence="4">Vacuolar protein sorting-associated protein 54 N-terminal domain-containing protein</fullName>
    </recommendedName>
</protein>
<dbReference type="InterPro" id="IPR040047">
    <property type="entry name" value="VPS50"/>
</dbReference>
<evidence type="ECO:0000259" key="4">
    <source>
        <dbReference type="Pfam" id="PF10475"/>
    </source>
</evidence>
<evidence type="ECO:0000313" key="6">
    <source>
        <dbReference type="Proteomes" id="UP001189624"/>
    </source>
</evidence>
<proteinExistence type="predicted"/>
<dbReference type="GO" id="GO:0042147">
    <property type="term" value="P:retrograde transport, endosome to Golgi"/>
    <property type="evidence" value="ECO:0007669"/>
    <property type="project" value="InterPro"/>
</dbReference>
<evidence type="ECO:0000256" key="3">
    <source>
        <dbReference type="ARBA" id="ARBA00023054"/>
    </source>
</evidence>
<dbReference type="Gramene" id="rna-AYBTSS11_LOCUS31420">
    <property type="protein sequence ID" value="CAJ1979207.1"/>
    <property type="gene ID" value="gene-AYBTSS11_LOCUS31420"/>
</dbReference>
<keyword evidence="6" id="KW-1185">Reference proteome</keyword>
<dbReference type="GO" id="GO:0032456">
    <property type="term" value="P:endocytic recycling"/>
    <property type="evidence" value="ECO:0007669"/>
    <property type="project" value="InterPro"/>
</dbReference>
<keyword evidence="2" id="KW-0653">Protein transport</keyword>
<dbReference type="PANTHER" id="PTHR13258:SF0">
    <property type="entry name" value="SYNDETIN"/>
    <property type="match status" value="1"/>
</dbReference>
<evidence type="ECO:0000313" key="5">
    <source>
        <dbReference type="EMBL" id="CAJ1979207.1"/>
    </source>
</evidence>
<name>A0AA86W5Z8_9FABA</name>
<dbReference type="GO" id="GO:0000149">
    <property type="term" value="F:SNARE binding"/>
    <property type="evidence" value="ECO:0007669"/>
    <property type="project" value="TreeGrafter"/>
</dbReference>
<gene>
    <name evidence="5" type="ORF">AYBTSS11_LOCUS31420</name>
</gene>
<dbReference type="GO" id="GO:0015031">
    <property type="term" value="P:protein transport"/>
    <property type="evidence" value="ECO:0007669"/>
    <property type="project" value="UniProtKB-KW"/>
</dbReference>
<reference evidence="5" key="1">
    <citation type="submission" date="2023-10" db="EMBL/GenBank/DDBJ databases">
        <authorList>
            <person name="Domelevo Entfellner J.-B."/>
        </authorList>
    </citation>
    <scope>NUCLEOTIDE SEQUENCE</scope>
</reference>
<dbReference type="PANTHER" id="PTHR13258">
    <property type="entry name" value="SYNDETIN"/>
    <property type="match status" value="1"/>
</dbReference>
<sequence length="355" mass="40532">MDLSKVGEKIMSSVRSARSLGMLPPVPDRPEVNPPPLHSRVQLCGHQYYTRHAEFVFQFGTLDAYVNYVALMQFMRVLDLMMYRCSAPATWLRIDAERDFVPARAAAAAAVARALAGLPPHQRYSFSSSSEELSSIYGSRPQGQLVEELEDEFYEEDFDPIKHVLEHVPAEENELTYFEKQASLRLLQLDRVAELLSRHVMEHHEVMVKGMNLVRELEKDLRIANVICMNGRRHLTSSMNEVSRDLIVNSYSKKKQALLDMLPTLTELQRALDMQSTLESLAEEGNYWKAFQVLSEYLQLLDSLSELSAIQEMSRGLARKNFAEARCSLIGSMSRVQGRLLYNRILTASMVERKL</sequence>
<dbReference type="InterPro" id="IPR019515">
    <property type="entry name" value="VPS54_N"/>
</dbReference>
<dbReference type="Proteomes" id="UP001189624">
    <property type="component" value="Chromosome 11"/>
</dbReference>
<dbReference type="AlphaFoldDB" id="A0AA86W5Z8"/>
<organism evidence="5 6">
    <name type="scientific">Sphenostylis stenocarpa</name>
    <dbReference type="NCBI Taxonomy" id="92480"/>
    <lineage>
        <taxon>Eukaryota</taxon>
        <taxon>Viridiplantae</taxon>
        <taxon>Streptophyta</taxon>
        <taxon>Embryophyta</taxon>
        <taxon>Tracheophyta</taxon>
        <taxon>Spermatophyta</taxon>
        <taxon>Magnoliopsida</taxon>
        <taxon>eudicotyledons</taxon>
        <taxon>Gunneridae</taxon>
        <taxon>Pentapetalae</taxon>
        <taxon>rosids</taxon>
        <taxon>fabids</taxon>
        <taxon>Fabales</taxon>
        <taxon>Fabaceae</taxon>
        <taxon>Papilionoideae</taxon>
        <taxon>50 kb inversion clade</taxon>
        <taxon>NPAAA clade</taxon>
        <taxon>indigoferoid/millettioid clade</taxon>
        <taxon>Phaseoleae</taxon>
        <taxon>Sphenostylis</taxon>
    </lineage>
</organism>
<feature type="domain" description="Vacuolar protein sorting-associated protein 54 N-terminal" evidence="4">
    <location>
        <begin position="146"/>
        <end position="318"/>
    </location>
</feature>
<keyword evidence="3" id="KW-0175">Coiled coil</keyword>
<evidence type="ECO:0000256" key="2">
    <source>
        <dbReference type="ARBA" id="ARBA00022927"/>
    </source>
</evidence>